<comment type="subcellular location">
    <subcellularLocation>
        <location evidence="1">Membrane</location>
        <topology evidence="1">Multi-pass membrane protein</topology>
    </subcellularLocation>
</comment>
<dbReference type="EMBL" id="OV651822">
    <property type="protein sequence ID" value="CAH1100563.1"/>
    <property type="molecule type" value="Genomic_DNA"/>
</dbReference>
<proteinExistence type="inferred from homology"/>
<dbReference type="PANTHER" id="PTHR24322:SF729">
    <property type="entry name" value="MIP05442P"/>
    <property type="match status" value="1"/>
</dbReference>
<reference evidence="14" key="1">
    <citation type="submission" date="2022-01" db="EMBL/GenBank/DDBJ databases">
        <authorList>
            <person name="King R."/>
        </authorList>
    </citation>
    <scope>NUCLEOTIDE SEQUENCE</scope>
</reference>
<gene>
    <name evidence="14" type="ORF">PSYICH_LOCUS1704</name>
</gene>
<dbReference type="CDD" id="cd05339">
    <property type="entry name" value="17beta-HSDXI-like_SDR_c"/>
    <property type="match status" value="1"/>
</dbReference>
<evidence type="ECO:0000313" key="14">
    <source>
        <dbReference type="EMBL" id="CAH1100563.1"/>
    </source>
</evidence>
<dbReference type="PANTHER" id="PTHR24322">
    <property type="entry name" value="PKSB"/>
    <property type="match status" value="1"/>
</dbReference>
<evidence type="ECO:0000256" key="11">
    <source>
        <dbReference type="ARBA" id="ARBA00082544"/>
    </source>
</evidence>
<dbReference type="OrthoDB" id="10253736at2759"/>
<keyword evidence="5 13" id="KW-1133">Transmembrane helix</keyword>
<evidence type="ECO:0000256" key="4">
    <source>
        <dbReference type="ARBA" id="ARBA00022857"/>
    </source>
</evidence>
<evidence type="ECO:0000256" key="6">
    <source>
        <dbReference type="ARBA" id="ARBA00023002"/>
    </source>
</evidence>
<dbReference type="Pfam" id="PF00106">
    <property type="entry name" value="adh_short"/>
    <property type="match status" value="1"/>
</dbReference>
<evidence type="ECO:0000256" key="13">
    <source>
        <dbReference type="SAM" id="Phobius"/>
    </source>
</evidence>
<evidence type="ECO:0000256" key="12">
    <source>
        <dbReference type="RuleBase" id="RU000363"/>
    </source>
</evidence>
<evidence type="ECO:0000313" key="15">
    <source>
        <dbReference type="Proteomes" id="UP001153636"/>
    </source>
</evidence>
<dbReference type="FunFam" id="3.40.50.720:FF:000131">
    <property type="entry name" value="Short-chain dehydrogenase/reductase 3"/>
    <property type="match status" value="1"/>
</dbReference>
<evidence type="ECO:0000256" key="5">
    <source>
        <dbReference type="ARBA" id="ARBA00022989"/>
    </source>
</evidence>
<keyword evidence="15" id="KW-1185">Reference proteome</keyword>
<evidence type="ECO:0000256" key="3">
    <source>
        <dbReference type="ARBA" id="ARBA00022692"/>
    </source>
</evidence>
<evidence type="ECO:0000256" key="2">
    <source>
        <dbReference type="ARBA" id="ARBA00006484"/>
    </source>
</evidence>
<dbReference type="PRINTS" id="PR00080">
    <property type="entry name" value="SDRFAMILY"/>
</dbReference>
<dbReference type="InterPro" id="IPR036291">
    <property type="entry name" value="NAD(P)-bd_dom_sf"/>
</dbReference>
<evidence type="ECO:0000256" key="8">
    <source>
        <dbReference type="ARBA" id="ARBA00023136"/>
    </source>
</evidence>
<comment type="function">
    <text evidence="9">Catalyzes the reduction of all-trans-retinal to all-trans-retinol in the presence of NADPH.</text>
</comment>
<evidence type="ECO:0000256" key="7">
    <source>
        <dbReference type="ARBA" id="ARBA00023098"/>
    </source>
</evidence>
<dbReference type="PROSITE" id="PS00061">
    <property type="entry name" value="ADH_SHORT"/>
    <property type="match status" value="1"/>
</dbReference>
<dbReference type="GO" id="GO:0005811">
    <property type="term" value="C:lipid droplet"/>
    <property type="evidence" value="ECO:0007669"/>
    <property type="project" value="TreeGrafter"/>
</dbReference>
<keyword evidence="3 13" id="KW-0812">Transmembrane</keyword>
<dbReference type="PRINTS" id="PR00081">
    <property type="entry name" value="GDHRDH"/>
</dbReference>
<dbReference type="GO" id="GO:0016020">
    <property type="term" value="C:membrane"/>
    <property type="evidence" value="ECO:0007669"/>
    <property type="project" value="UniProtKB-SubCell"/>
</dbReference>
<organism evidence="14 15">
    <name type="scientific">Psylliodes chrysocephalus</name>
    <dbReference type="NCBI Taxonomy" id="3402493"/>
    <lineage>
        <taxon>Eukaryota</taxon>
        <taxon>Metazoa</taxon>
        <taxon>Ecdysozoa</taxon>
        <taxon>Arthropoda</taxon>
        <taxon>Hexapoda</taxon>
        <taxon>Insecta</taxon>
        <taxon>Pterygota</taxon>
        <taxon>Neoptera</taxon>
        <taxon>Endopterygota</taxon>
        <taxon>Coleoptera</taxon>
        <taxon>Polyphaga</taxon>
        <taxon>Cucujiformia</taxon>
        <taxon>Chrysomeloidea</taxon>
        <taxon>Chrysomelidae</taxon>
        <taxon>Galerucinae</taxon>
        <taxon>Alticini</taxon>
        <taxon>Psylliodes</taxon>
    </lineage>
</organism>
<keyword evidence="6" id="KW-0560">Oxidoreductase</keyword>
<keyword evidence="7" id="KW-0443">Lipid metabolism</keyword>
<sequence length="332" mass="37420">MTYLVGTRRFIRRCQVAITNTIFRIVTRIAELIVVVALAVYYFTESFILTLAPSFLIPEKDISGKIALVTGGAGGVGKELVLRLAKHKLTVIVWDNNSKALEKLEEDLKKLGLTIHTYTVDITDKDLVYKYAKIVKEELGPVDILINNAGVVCGQTFLDIPDYMIEKTFKVNVISHYWTAKSFLPDMIKRRTGHIVTVGSLTGLLGTYKCVDYSASKYATIGFHESLMTELKTHGHHRIKMTLICPYFINTGMFDGCKPRNLPMLEAKDVARRIIKAIKREEVFVTLPGFARYTLPLKNYLPPKLTWALIIKVIQGPQSMKGMRSFKEVEAA</sequence>
<dbReference type="Gene3D" id="3.40.50.720">
    <property type="entry name" value="NAD(P)-binding Rossmann-like Domain"/>
    <property type="match status" value="1"/>
</dbReference>
<accession>A0A9P0G5D6</accession>
<name>A0A9P0G5D6_9CUCU</name>
<dbReference type="GO" id="GO:0052650">
    <property type="term" value="F:all-trans-retinol dehydrogenase (NADP+) activity"/>
    <property type="evidence" value="ECO:0007669"/>
    <property type="project" value="UniProtKB-ARBA"/>
</dbReference>
<keyword evidence="8 13" id="KW-0472">Membrane</keyword>
<keyword evidence="4" id="KW-0521">NADP</keyword>
<dbReference type="Proteomes" id="UP001153636">
    <property type="component" value="Chromosome 10"/>
</dbReference>
<evidence type="ECO:0000256" key="1">
    <source>
        <dbReference type="ARBA" id="ARBA00004141"/>
    </source>
</evidence>
<feature type="transmembrane region" description="Helical" evidence="13">
    <location>
        <begin position="21"/>
        <end position="43"/>
    </location>
</feature>
<dbReference type="InterPro" id="IPR020904">
    <property type="entry name" value="Sc_DH/Rdtase_CS"/>
</dbReference>
<comment type="similarity">
    <text evidence="2 12">Belongs to the short-chain dehydrogenases/reductases (SDR) family.</text>
</comment>
<protein>
    <recommendedName>
        <fullName evidence="10">Short-chain dehydrogenase/reductase 3</fullName>
    </recommendedName>
    <alternativeName>
        <fullName evidence="11">Retinal short-chain dehydrogenase/reductase 1</fullName>
    </alternativeName>
</protein>
<dbReference type="InterPro" id="IPR002347">
    <property type="entry name" value="SDR_fam"/>
</dbReference>
<dbReference type="AlphaFoldDB" id="A0A9P0G5D6"/>
<evidence type="ECO:0000256" key="9">
    <source>
        <dbReference type="ARBA" id="ARBA00059620"/>
    </source>
</evidence>
<evidence type="ECO:0000256" key="10">
    <source>
        <dbReference type="ARBA" id="ARBA00068717"/>
    </source>
</evidence>
<dbReference type="SUPFAM" id="SSF51735">
    <property type="entry name" value="NAD(P)-binding Rossmann-fold domains"/>
    <property type="match status" value="1"/>
</dbReference>